<comment type="caution">
    <text evidence="9">The sequence shown here is derived from an EMBL/GenBank/DDBJ whole genome shotgun (WGS) entry which is preliminary data.</text>
</comment>
<keyword evidence="10" id="KW-1185">Reference proteome</keyword>
<evidence type="ECO:0000313" key="9">
    <source>
        <dbReference type="EMBL" id="KRT82788.1"/>
    </source>
</evidence>
<dbReference type="Proteomes" id="UP000051574">
    <property type="component" value="Unassembled WGS sequence"/>
</dbReference>
<reference evidence="9 10" key="1">
    <citation type="submission" date="2015-09" db="EMBL/GenBank/DDBJ databases">
        <title>Draft genome of the scarab beetle Oryctes borbonicus.</title>
        <authorList>
            <person name="Meyer J.M."/>
            <person name="Markov G.V."/>
            <person name="Baskaran P."/>
            <person name="Herrmann M."/>
            <person name="Sommer R.J."/>
            <person name="Roedelsperger C."/>
        </authorList>
    </citation>
    <scope>NUCLEOTIDE SEQUENCE [LARGE SCALE GENOMIC DNA]</scope>
    <source>
        <strain evidence="9">OB123</strain>
        <tissue evidence="9">Whole animal</tissue>
    </source>
</reference>
<dbReference type="Pfam" id="PF01066">
    <property type="entry name" value="CDP-OH_P_transf"/>
    <property type="match status" value="1"/>
</dbReference>
<name>A0A0T6B636_9SCAR</name>
<keyword evidence="6 8" id="KW-0472">Membrane</keyword>
<dbReference type="EMBL" id="LJIG01009584">
    <property type="protein sequence ID" value="KRT82788.1"/>
    <property type="molecule type" value="Genomic_DNA"/>
</dbReference>
<accession>A0A0T6B636</accession>
<evidence type="ECO:0000256" key="5">
    <source>
        <dbReference type="ARBA" id="ARBA00023098"/>
    </source>
</evidence>
<evidence type="ECO:0000256" key="8">
    <source>
        <dbReference type="SAM" id="Phobius"/>
    </source>
</evidence>
<gene>
    <name evidence="9" type="ORF">AMK59_3515</name>
</gene>
<evidence type="ECO:0000256" key="6">
    <source>
        <dbReference type="ARBA" id="ARBA00023136"/>
    </source>
</evidence>
<evidence type="ECO:0000256" key="2">
    <source>
        <dbReference type="ARBA" id="ARBA00022679"/>
    </source>
</evidence>
<dbReference type="GO" id="GO:0016020">
    <property type="term" value="C:membrane"/>
    <property type="evidence" value="ECO:0007669"/>
    <property type="project" value="UniProtKB-SubCell"/>
</dbReference>
<dbReference type="PANTHER" id="PTHR15362">
    <property type="entry name" value="PHOSPHATIDYLINOSITOL SYNTHASE"/>
    <property type="match status" value="1"/>
</dbReference>
<dbReference type="InterPro" id="IPR000462">
    <property type="entry name" value="CDP-OH_P_trans"/>
</dbReference>
<feature type="transmembrane region" description="Helical" evidence="8">
    <location>
        <begin position="49"/>
        <end position="68"/>
    </location>
</feature>
<evidence type="ECO:0008006" key="11">
    <source>
        <dbReference type="Google" id="ProtNLM"/>
    </source>
</evidence>
<keyword evidence="5" id="KW-0443">Lipid metabolism</keyword>
<keyword evidence="4 8" id="KW-1133">Transmembrane helix</keyword>
<dbReference type="GO" id="GO:0005794">
    <property type="term" value="C:Golgi apparatus"/>
    <property type="evidence" value="ECO:0007669"/>
    <property type="project" value="TreeGrafter"/>
</dbReference>
<comment type="subcellular location">
    <subcellularLocation>
        <location evidence="1">Membrane</location>
        <topology evidence="1">Multi-pass membrane protein</topology>
    </subcellularLocation>
</comment>
<dbReference type="InterPro" id="IPR043130">
    <property type="entry name" value="CDP-OH_PTrfase_TM_dom"/>
</dbReference>
<dbReference type="Gene3D" id="1.20.120.1760">
    <property type="match status" value="1"/>
</dbReference>
<feature type="non-terminal residue" evidence="9">
    <location>
        <position position="129"/>
    </location>
</feature>
<evidence type="ECO:0000313" key="10">
    <source>
        <dbReference type="Proteomes" id="UP000051574"/>
    </source>
</evidence>
<evidence type="ECO:0000256" key="1">
    <source>
        <dbReference type="ARBA" id="ARBA00004141"/>
    </source>
</evidence>
<keyword evidence="2" id="KW-0808">Transferase</keyword>
<evidence type="ECO:0000256" key="7">
    <source>
        <dbReference type="ARBA" id="ARBA00023264"/>
    </source>
</evidence>
<evidence type="ECO:0000256" key="3">
    <source>
        <dbReference type="ARBA" id="ARBA00022692"/>
    </source>
</evidence>
<dbReference type="OrthoDB" id="10251079at2759"/>
<dbReference type="AlphaFoldDB" id="A0A0T6B636"/>
<protein>
    <recommendedName>
        <fullName evidence="11">CDP-diacylglycerol--inositol 3-phosphatidyltransferase</fullName>
    </recommendedName>
</protein>
<sequence length="129" mass="15099">MKYSLLNNLSLFSRHFNQSTKFGAILDQLTDRVGTMCLCAVLAHFYPDYMLFFLLSMSIDIACHWIYLHTSLLQGKTSHKFVDLSSNPIMHYYYSNRNFLFFMCMGNEMFYCALYLLYFSEGPLILGMS</sequence>
<organism evidence="9 10">
    <name type="scientific">Oryctes borbonicus</name>
    <dbReference type="NCBI Taxonomy" id="1629725"/>
    <lineage>
        <taxon>Eukaryota</taxon>
        <taxon>Metazoa</taxon>
        <taxon>Ecdysozoa</taxon>
        <taxon>Arthropoda</taxon>
        <taxon>Hexapoda</taxon>
        <taxon>Insecta</taxon>
        <taxon>Pterygota</taxon>
        <taxon>Neoptera</taxon>
        <taxon>Endopterygota</taxon>
        <taxon>Coleoptera</taxon>
        <taxon>Polyphaga</taxon>
        <taxon>Scarabaeiformia</taxon>
        <taxon>Scarabaeidae</taxon>
        <taxon>Dynastinae</taxon>
        <taxon>Oryctes</taxon>
    </lineage>
</organism>
<dbReference type="GO" id="GO:0003881">
    <property type="term" value="F:CDP-diacylglycerol-inositol 3-phosphatidyltransferase activity"/>
    <property type="evidence" value="ECO:0007669"/>
    <property type="project" value="TreeGrafter"/>
</dbReference>
<keyword evidence="7" id="KW-1208">Phospholipid metabolism</keyword>
<dbReference type="PANTHER" id="PTHR15362:SF4">
    <property type="entry name" value="CDP-DIACYLGLYCEROL--INOSITOL 3-PHOSPHATIDYLTRANSFERASE"/>
    <property type="match status" value="1"/>
</dbReference>
<dbReference type="GO" id="GO:0006661">
    <property type="term" value="P:phosphatidylinositol biosynthetic process"/>
    <property type="evidence" value="ECO:0007669"/>
    <property type="project" value="TreeGrafter"/>
</dbReference>
<evidence type="ECO:0000256" key="4">
    <source>
        <dbReference type="ARBA" id="ARBA00022989"/>
    </source>
</evidence>
<feature type="transmembrane region" description="Helical" evidence="8">
    <location>
        <begin position="99"/>
        <end position="119"/>
    </location>
</feature>
<proteinExistence type="predicted"/>
<keyword evidence="3 8" id="KW-0812">Transmembrane</keyword>